<dbReference type="GO" id="GO:1903805">
    <property type="term" value="P:L-valine import across plasma membrane"/>
    <property type="evidence" value="ECO:0007669"/>
    <property type="project" value="TreeGrafter"/>
</dbReference>
<keyword evidence="6" id="KW-1185">Reference proteome</keyword>
<keyword evidence="1" id="KW-0813">Transport</keyword>
<dbReference type="InterPro" id="IPR027417">
    <property type="entry name" value="P-loop_NTPase"/>
</dbReference>
<dbReference type="GO" id="GO:1903806">
    <property type="term" value="P:L-isoleucine import across plasma membrane"/>
    <property type="evidence" value="ECO:0007669"/>
    <property type="project" value="TreeGrafter"/>
</dbReference>
<dbReference type="SMART" id="SM00382">
    <property type="entry name" value="AAA"/>
    <property type="match status" value="1"/>
</dbReference>
<dbReference type="GO" id="GO:0015192">
    <property type="term" value="F:L-phenylalanine transmembrane transporter activity"/>
    <property type="evidence" value="ECO:0007669"/>
    <property type="project" value="TreeGrafter"/>
</dbReference>
<proteinExistence type="predicted"/>
<dbReference type="AlphaFoldDB" id="A0A0S7BI58"/>
<dbReference type="STRING" id="360412.LARV_02547"/>
<dbReference type="EMBL" id="DF967972">
    <property type="protein sequence ID" value="GAP14772.1"/>
    <property type="molecule type" value="Genomic_DNA"/>
</dbReference>
<dbReference type="SUPFAM" id="SSF52540">
    <property type="entry name" value="P-loop containing nucleoside triphosphate hydrolases"/>
    <property type="match status" value="1"/>
</dbReference>
<gene>
    <name evidence="5" type="ORF">LARV_02547</name>
</gene>
<sequence length="256" mass="28276">MSILSLNSVVKRFGGLTAVNKFSAELQPGELCALIGPNGSGKTTIFNIITGVYAPTNGKVFFDDRDISGKKPNEIANLGISRTFQNIRLFKGLNVLENVMVGHHLRLKSDPISAILQLPGYMAEDRKMHTEAYELLESVNLSHLADKQATALPYGQQRKLEIARALATHPKLLLLDEPAAGMNPQEAEELMEFILHILKTFDLTIFLIEHQMRVVMGICPRIIVIDHGEQIAEGAPELIQNNPRVIEAYLGVTENA</sequence>
<dbReference type="PANTHER" id="PTHR45772:SF7">
    <property type="entry name" value="AMINO ACID ABC TRANSPORTER ATP-BINDING PROTEIN"/>
    <property type="match status" value="1"/>
</dbReference>
<keyword evidence="3 5" id="KW-0067">ATP-binding</keyword>
<dbReference type="RefSeq" id="WP_075074004.1">
    <property type="nucleotide sequence ID" value="NZ_DF967972.1"/>
</dbReference>
<dbReference type="Proteomes" id="UP000055060">
    <property type="component" value="Unassembled WGS sequence"/>
</dbReference>
<dbReference type="OrthoDB" id="9805514at2"/>
<accession>A0A0S7BI58</accession>
<evidence type="ECO:0000313" key="5">
    <source>
        <dbReference type="EMBL" id="GAP14772.1"/>
    </source>
</evidence>
<protein>
    <submittedName>
        <fullName evidence="5">Amino acid/amide ABC transporter ATP-binding protein 1, HAAT family</fullName>
    </submittedName>
</protein>
<dbReference type="GO" id="GO:0005524">
    <property type="term" value="F:ATP binding"/>
    <property type="evidence" value="ECO:0007669"/>
    <property type="project" value="UniProtKB-KW"/>
</dbReference>
<dbReference type="GO" id="GO:0005304">
    <property type="term" value="F:L-valine transmembrane transporter activity"/>
    <property type="evidence" value="ECO:0007669"/>
    <property type="project" value="TreeGrafter"/>
</dbReference>
<evidence type="ECO:0000313" key="6">
    <source>
        <dbReference type="Proteomes" id="UP000055060"/>
    </source>
</evidence>
<dbReference type="InterPro" id="IPR051120">
    <property type="entry name" value="ABC_AA/LPS_Transport"/>
</dbReference>
<dbReference type="InterPro" id="IPR003439">
    <property type="entry name" value="ABC_transporter-like_ATP-bd"/>
</dbReference>
<dbReference type="GO" id="GO:0015188">
    <property type="term" value="F:L-isoleucine transmembrane transporter activity"/>
    <property type="evidence" value="ECO:0007669"/>
    <property type="project" value="TreeGrafter"/>
</dbReference>
<evidence type="ECO:0000256" key="2">
    <source>
        <dbReference type="ARBA" id="ARBA00022741"/>
    </source>
</evidence>
<feature type="domain" description="ABC transporter" evidence="4">
    <location>
        <begin position="4"/>
        <end position="252"/>
    </location>
</feature>
<dbReference type="Gene3D" id="3.40.50.300">
    <property type="entry name" value="P-loop containing nucleotide triphosphate hydrolases"/>
    <property type="match status" value="1"/>
</dbReference>
<dbReference type="GO" id="GO:0005886">
    <property type="term" value="C:plasma membrane"/>
    <property type="evidence" value="ECO:0007669"/>
    <property type="project" value="TreeGrafter"/>
</dbReference>
<name>A0A0S7BI58_9CHLR</name>
<dbReference type="GO" id="GO:0015808">
    <property type="term" value="P:L-alanine transport"/>
    <property type="evidence" value="ECO:0007669"/>
    <property type="project" value="TreeGrafter"/>
</dbReference>
<dbReference type="InterPro" id="IPR003593">
    <property type="entry name" value="AAA+_ATPase"/>
</dbReference>
<reference evidence="5" key="1">
    <citation type="submission" date="2015-07" db="EMBL/GenBank/DDBJ databases">
        <title>Draft Genome Sequences of Anaerolinea thermolimosa IMO-1, Bellilinea caldifistulae GOMI-1, Leptolinea tardivitalis YMTK-2, Levilinea saccharolytica KIBI-1,Longilinea arvoryzae KOME-1, Previously Described as Members of the Anaerolineaceae (Chloroflexi).</title>
        <authorList>
            <person name="Sekiguchi Y."/>
            <person name="Ohashi A."/>
            <person name="Matsuura N."/>
            <person name="Tourlousse M.D."/>
        </authorList>
    </citation>
    <scope>NUCLEOTIDE SEQUENCE [LARGE SCALE GENOMIC DNA]</scope>
    <source>
        <strain evidence="5">KOME-1</strain>
    </source>
</reference>
<dbReference type="Pfam" id="PF00005">
    <property type="entry name" value="ABC_tran"/>
    <property type="match status" value="1"/>
</dbReference>
<dbReference type="PANTHER" id="PTHR45772">
    <property type="entry name" value="CONSERVED COMPONENT OF ABC TRANSPORTER FOR NATURAL AMINO ACIDS-RELATED"/>
    <property type="match status" value="1"/>
</dbReference>
<evidence type="ECO:0000256" key="3">
    <source>
        <dbReference type="ARBA" id="ARBA00022840"/>
    </source>
</evidence>
<dbReference type="GO" id="GO:0042941">
    <property type="term" value="P:D-alanine transmembrane transport"/>
    <property type="evidence" value="ECO:0007669"/>
    <property type="project" value="TreeGrafter"/>
</dbReference>
<evidence type="ECO:0000259" key="4">
    <source>
        <dbReference type="PROSITE" id="PS50893"/>
    </source>
</evidence>
<dbReference type="InterPro" id="IPR032823">
    <property type="entry name" value="BCA_ABC_TP_C"/>
</dbReference>
<dbReference type="FunFam" id="3.40.50.300:FF:000421">
    <property type="entry name" value="Branched-chain amino acid ABC transporter ATP-binding protein"/>
    <property type="match status" value="1"/>
</dbReference>
<organism evidence="5">
    <name type="scientific">Longilinea arvoryzae</name>
    <dbReference type="NCBI Taxonomy" id="360412"/>
    <lineage>
        <taxon>Bacteria</taxon>
        <taxon>Bacillati</taxon>
        <taxon>Chloroflexota</taxon>
        <taxon>Anaerolineae</taxon>
        <taxon>Anaerolineales</taxon>
        <taxon>Anaerolineaceae</taxon>
        <taxon>Longilinea</taxon>
    </lineage>
</organism>
<dbReference type="PROSITE" id="PS50893">
    <property type="entry name" value="ABC_TRANSPORTER_2"/>
    <property type="match status" value="1"/>
</dbReference>
<dbReference type="Pfam" id="PF12399">
    <property type="entry name" value="BCA_ABC_TP_C"/>
    <property type="match status" value="1"/>
</dbReference>
<evidence type="ECO:0000256" key="1">
    <source>
        <dbReference type="ARBA" id="ARBA00022448"/>
    </source>
</evidence>
<dbReference type="GO" id="GO:0016887">
    <property type="term" value="F:ATP hydrolysis activity"/>
    <property type="evidence" value="ECO:0007669"/>
    <property type="project" value="InterPro"/>
</dbReference>
<keyword evidence="2" id="KW-0547">Nucleotide-binding</keyword>
<dbReference type="CDD" id="cd03219">
    <property type="entry name" value="ABC_Mj1267_LivG_branched"/>
    <property type="match status" value="1"/>
</dbReference>